<comment type="catalytic activity">
    <reaction evidence="11">
        <text>O-phospho-L-serine + H2O = L-serine + phosphate</text>
        <dbReference type="Rhea" id="RHEA:21208"/>
        <dbReference type="ChEBI" id="CHEBI:15377"/>
        <dbReference type="ChEBI" id="CHEBI:33384"/>
        <dbReference type="ChEBI" id="CHEBI:43474"/>
        <dbReference type="ChEBI" id="CHEBI:57524"/>
        <dbReference type="EC" id="3.1.3.3"/>
    </reaction>
</comment>
<evidence type="ECO:0000256" key="2">
    <source>
        <dbReference type="ARBA" id="ARBA00005135"/>
    </source>
</evidence>
<evidence type="ECO:0000256" key="12">
    <source>
        <dbReference type="ARBA" id="ARBA00048523"/>
    </source>
</evidence>
<accession>A0ABP8ENC5</accession>
<dbReference type="NCBIfam" id="TIGR01488">
    <property type="entry name" value="HAD-SF-IB"/>
    <property type="match status" value="1"/>
</dbReference>
<dbReference type="Pfam" id="PF12710">
    <property type="entry name" value="HAD"/>
    <property type="match status" value="1"/>
</dbReference>
<evidence type="ECO:0000256" key="11">
    <source>
        <dbReference type="ARBA" id="ARBA00048138"/>
    </source>
</evidence>
<evidence type="ECO:0000256" key="5">
    <source>
        <dbReference type="ARBA" id="ARBA00022605"/>
    </source>
</evidence>
<evidence type="ECO:0000256" key="10">
    <source>
        <dbReference type="ARBA" id="ARBA00031693"/>
    </source>
</evidence>
<evidence type="ECO:0000256" key="3">
    <source>
        <dbReference type="ARBA" id="ARBA00009184"/>
    </source>
</evidence>
<dbReference type="EMBL" id="BAABAZ010000012">
    <property type="protein sequence ID" value="GAA4285498.1"/>
    <property type="molecule type" value="Genomic_DNA"/>
</dbReference>
<dbReference type="SUPFAM" id="SSF56784">
    <property type="entry name" value="HAD-like"/>
    <property type="match status" value="1"/>
</dbReference>
<comment type="pathway">
    <text evidence="2">Amino-acid biosynthesis; L-serine biosynthesis; L-serine from 3-phospho-D-glycerate: step 3/3.</text>
</comment>
<comment type="similarity">
    <text evidence="3">Belongs to the HAD-like hydrolase superfamily. SerB family.</text>
</comment>
<dbReference type="PANTHER" id="PTHR43344:SF2">
    <property type="entry name" value="PHOSPHOSERINE PHOSPHATASE"/>
    <property type="match status" value="1"/>
</dbReference>
<name>A0ABP8ENC5_9MICO</name>
<dbReference type="SFLD" id="SFLDF00029">
    <property type="entry name" value="phosphoserine_phosphatase"/>
    <property type="match status" value="1"/>
</dbReference>
<reference evidence="14" key="1">
    <citation type="journal article" date="2019" name="Int. J. Syst. Evol. Microbiol.">
        <title>The Global Catalogue of Microorganisms (GCM) 10K type strain sequencing project: providing services to taxonomists for standard genome sequencing and annotation.</title>
        <authorList>
            <consortium name="The Broad Institute Genomics Platform"/>
            <consortium name="The Broad Institute Genome Sequencing Center for Infectious Disease"/>
            <person name="Wu L."/>
            <person name="Ma J."/>
        </authorList>
    </citation>
    <scope>NUCLEOTIDE SEQUENCE [LARGE SCALE GENOMIC DNA]</scope>
    <source>
        <strain evidence="14">JCM 17458</strain>
    </source>
</reference>
<evidence type="ECO:0000256" key="4">
    <source>
        <dbReference type="ARBA" id="ARBA00012640"/>
    </source>
</evidence>
<keyword evidence="5" id="KW-0028">Amino-acid biosynthesis</keyword>
<organism evidence="13 14">
    <name type="scientific">Brevibacterium daeguense</name>
    <dbReference type="NCBI Taxonomy" id="909936"/>
    <lineage>
        <taxon>Bacteria</taxon>
        <taxon>Bacillati</taxon>
        <taxon>Actinomycetota</taxon>
        <taxon>Actinomycetes</taxon>
        <taxon>Micrococcales</taxon>
        <taxon>Brevibacteriaceae</taxon>
        <taxon>Brevibacterium</taxon>
    </lineage>
</organism>
<sequence>MQRISIVRPVGADYSVATKLVNPEHVDKERRSAAELAPEGDIFVIPEPLSRIAPKLVVMDVDSTFLNEEVIELIAEHAGVRDEVAAVTDRAMRGELDFAASLRERVAALAGLPSSVLDEVREAVTLTAGVEAFVASVQEAGGVVGLVSGGFAEVVVPIAARLGIDEVLANRLEVVDGRLTGRVDGPIVDRAAKAAQLESLCGKYGVDIRYTVAIGDGANDADMITAAGFGVAFCAKPALVEVADASLTVRRMDAVWAAITGHTAKVVSGSS</sequence>
<dbReference type="Proteomes" id="UP001501586">
    <property type="component" value="Unassembled WGS sequence"/>
</dbReference>
<keyword evidence="9" id="KW-0718">Serine biosynthesis</keyword>
<evidence type="ECO:0000256" key="8">
    <source>
        <dbReference type="ARBA" id="ARBA00022842"/>
    </source>
</evidence>
<evidence type="ECO:0000256" key="6">
    <source>
        <dbReference type="ARBA" id="ARBA00022723"/>
    </source>
</evidence>
<keyword evidence="8" id="KW-0460">Magnesium</keyword>
<keyword evidence="6" id="KW-0479">Metal-binding</keyword>
<comment type="caution">
    <text evidence="13">The sequence shown here is derived from an EMBL/GenBank/DDBJ whole genome shotgun (WGS) entry which is preliminary data.</text>
</comment>
<dbReference type="SFLD" id="SFLDG01136">
    <property type="entry name" value="C1.6:_Phosphoserine_Phosphatas"/>
    <property type="match status" value="1"/>
</dbReference>
<gene>
    <name evidence="13" type="ORF">GCM10022261_30290</name>
</gene>
<dbReference type="Gene3D" id="3.40.50.1000">
    <property type="entry name" value="HAD superfamily/HAD-like"/>
    <property type="match status" value="1"/>
</dbReference>
<dbReference type="SFLD" id="SFLDS00003">
    <property type="entry name" value="Haloacid_Dehalogenase"/>
    <property type="match status" value="1"/>
</dbReference>
<keyword evidence="7" id="KW-0378">Hydrolase</keyword>
<proteinExistence type="inferred from homology"/>
<comment type="catalytic activity">
    <reaction evidence="12">
        <text>O-phospho-D-serine + H2O = D-serine + phosphate</text>
        <dbReference type="Rhea" id="RHEA:24873"/>
        <dbReference type="ChEBI" id="CHEBI:15377"/>
        <dbReference type="ChEBI" id="CHEBI:35247"/>
        <dbReference type="ChEBI" id="CHEBI:43474"/>
        <dbReference type="ChEBI" id="CHEBI:58680"/>
        <dbReference type="EC" id="3.1.3.3"/>
    </reaction>
</comment>
<evidence type="ECO:0000256" key="7">
    <source>
        <dbReference type="ARBA" id="ARBA00022801"/>
    </source>
</evidence>
<evidence type="ECO:0000256" key="9">
    <source>
        <dbReference type="ARBA" id="ARBA00023299"/>
    </source>
</evidence>
<dbReference type="NCBIfam" id="TIGR00338">
    <property type="entry name" value="serB"/>
    <property type="match status" value="1"/>
</dbReference>
<dbReference type="SFLD" id="SFLDG01137">
    <property type="entry name" value="C1.6.1:_Phosphoserine_Phosphat"/>
    <property type="match status" value="1"/>
</dbReference>
<dbReference type="InterPro" id="IPR036412">
    <property type="entry name" value="HAD-like_sf"/>
</dbReference>
<protein>
    <recommendedName>
        <fullName evidence="4">phosphoserine phosphatase</fullName>
        <ecNumber evidence="4">3.1.3.3</ecNumber>
    </recommendedName>
    <alternativeName>
        <fullName evidence="10">O-phosphoserine phosphohydrolase</fullName>
    </alternativeName>
</protein>
<dbReference type="PANTHER" id="PTHR43344">
    <property type="entry name" value="PHOSPHOSERINE PHOSPHATASE"/>
    <property type="match status" value="1"/>
</dbReference>
<evidence type="ECO:0000313" key="14">
    <source>
        <dbReference type="Proteomes" id="UP001501586"/>
    </source>
</evidence>
<evidence type="ECO:0000313" key="13">
    <source>
        <dbReference type="EMBL" id="GAA4285498.1"/>
    </source>
</evidence>
<dbReference type="EC" id="3.1.3.3" evidence="4"/>
<dbReference type="InterPro" id="IPR004469">
    <property type="entry name" value="PSP"/>
</dbReference>
<evidence type="ECO:0000256" key="1">
    <source>
        <dbReference type="ARBA" id="ARBA00001946"/>
    </source>
</evidence>
<dbReference type="InterPro" id="IPR023214">
    <property type="entry name" value="HAD_sf"/>
</dbReference>
<dbReference type="InterPro" id="IPR050582">
    <property type="entry name" value="HAD-like_SerB"/>
</dbReference>
<dbReference type="RefSeq" id="WP_236863331.1">
    <property type="nucleotide sequence ID" value="NZ_BAABAZ010000012.1"/>
</dbReference>
<comment type="cofactor">
    <cofactor evidence="1">
        <name>Mg(2+)</name>
        <dbReference type="ChEBI" id="CHEBI:18420"/>
    </cofactor>
</comment>
<keyword evidence="14" id="KW-1185">Reference proteome</keyword>